<gene>
    <name evidence="3" type="primary">8238865</name>
    <name evidence="2" type="ORF">Phum_PHUM026310</name>
</gene>
<keyword evidence="4" id="KW-1185">Reference proteome</keyword>
<feature type="transmembrane region" description="Helical" evidence="1">
    <location>
        <begin position="93"/>
        <end position="113"/>
    </location>
</feature>
<dbReference type="PANTHER" id="PTHR21879">
    <property type="entry name" value="FI03362P-RELATED-RELATED"/>
    <property type="match status" value="1"/>
</dbReference>
<keyword evidence="1" id="KW-0472">Membrane</keyword>
<organism>
    <name type="scientific">Pediculus humanus subsp. corporis</name>
    <name type="common">Body louse</name>
    <dbReference type="NCBI Taxonomy" id="121224"/>
    <lineage>
        <taxon>Eukaryota</taxon>
        <taxon>Metazoa</taxon>
        <taxon>Ecdysozoa</taxon>
        <taxon>Arthropoda</taxon>
        <taxon>Hexapoda</taxon>
        <taxon>Insecta</taxon>
        <taxon>Pterygota</taxon>
        <taxon>Neoptera</taxon>
        <taxon>Paraneoptera</taxon>
        <taxon>Psocodea</taxon>
        <taxon>Troctomorpha</taxon>
        <taxon>Phthiraptera</taxon>
        <taxon>Anoplura</taxon>
        <taxon>Pediculidae</taxon>
        <taxon>Pediculus</taxon>
    </lineage>
</organism>
<dbReference type="EMBL" id="DS235004">
    <property type="protein sequence ID" value="EEB10246.1"/>
    <property type="molecule type" value="Genomic_DNA"/>
</dbReference>
<evidence type="ECO:0000313" key="3">
    <source>
        <dbReference type="EnsemblMetazoa" id="PHUM026310-PA"/>
    </source>
</evidence>
<dbReference type="KEGG" id="phu:Phum_PHUM026310"/>
<evidence type="ECO:0000313" key="2">
    <source>
        <dbReference type="EMBL" id="EEB10246.1"/>
    </source>
</evidence>
<protein>
    <submittedName>
        <fullName evidence="2 3">Uncharacterized protein</fullName>
    </submittedName>
</protein>
<dbReference type="InParanoid" id="E0VA40"/>
<dbReference type="EnsemblMetazoa" id="PHUM026310-RA">
    <property type="protein sequence ID" value="PHUM026310-PA"/>
    <property type="gene ID" value="PHUM026310"/>
</dbReference>
<dbReference type="GO" id="GO:0016020">
    <property type="term" value="C:membrane"/>
    <property type="evidence" value="ECO:0007669"/>
    <property type="project" value="TreeGrafter"/>
</dbReference>
<keyword evidence="1" id="KW-1133">Transmembrane helix</keyword>
<dbReference type="VEuPathDB" id="VectorBase:PHUM026310"/>
<reference evidence="2" key="2">
    <citation type="submission" date="2007-04" db="EMBL/GenBank/DDBJ databases">
        <title>The genome of the human body louse.</title>
        <authorList>
            <consortium name="The Human Body Louse Genome Consortium"/>
            <person name="Kirkness E."/>
            <person name="Walenz B."/>
            <person name="Hass B."/>
            <person name="Bruggner R."/>
            <person name="Strausberg R."/>
        </authorList>
    </citation>
    <scope>NUCLEOTIDE SEQUENCE</scope>
    <source>
        <strain evidence="2">USDA</strain>
    </source>
</reference>
<dbReference type="AlphaFoldDB" id="E0VA40"/>
<evidence type="ECO:0000256" key="1">
    <source>
        <dbReference type="SAM" id="Phobius"/>
    </source>
</evidence>
<dbReference type="InterPro" id="IPR012464">
    <property type="entry name" value="DUF1676"/>
</dbReference>
<evidence type="ECO:0000313" key="4">
    <source>
        <dbReference type="Proteomes" id="UP000009046"/>
    </source>
</evidence>
<dbReference type="HOGENOM" id="CLU_1612792_0_0_1"/>
<reference evidence="3" key="3">
    <citation type="submission" date="2021-02" db="UniProtKB">
        <authorList>
            <consortium name="EnsemblMetazoa"/>
        </authorList>
    </citation>
    <scope>IDENTIFICATION</scope>
    <source>
        <strain evidence="3">USDA</strain>
    </source>
</reference>
<keyword evidence="1" id="KW-0812">Transmembrane</keyword>
<dbReference type="PANTHER" id="PTHR21879:SF22">
    <property type="entry name" value="FI03362P-RELATED"/>
    <property type="match status" value="1"/>
</dbReference>
<sequence length="165" mass="18298">MEDDDVTNVEIEELKRSLDDNVDKNKIINDIIWKKLKSFFNTRTVQISDPFGIFQGRAKGGDKIFKKGHGMMMMAGMMSGMLMKLIMTKIAFIAAKALVVAKIALVITVIIGLKKLFGSGDGSSEHYSSYSSGEDSGNWQRRSGYDKYTDGASMAYAAYRPTNQS</sequence>
<dbReference type="EMBL" id="AAZO01000322">
    <property type="status" value="NOT_ANNOTATED_CDS"/>
    <property type="molecule type" value="Genomic_DNA"/>
</dbReference>
<name>E0VA40_PEDHC</name>
<dbReference type="eggNOG" id="ENOG502S4RJ">
    <property type="taxonomic scope" value="Eukaryota"/>
</dbReference>
<dbReference type="Proteomes" id="UP000009046">
    <property type="component" value="Unassembled WGS sequence"/>
</dbReference>
<dbReference type="RefSeq" id="XP_002422984.1">
    <property type="nucleotide sequence ID" value="XM_002422939.1"/>
</dbReference>
<dbReference type="Pfam" id="PF07898">
    <property type="entry name" value="DUF1676"/>
    <property type="match status" value="1"/>
</dbReference>
<dbReference type="CTD" id="8238865"/>
<proteinExistence type="predicted"/>
<dbReference type="GeneID" id="8238865"/>
<accession>E0VA40</accession>
<reference evidence="2" key="1">
    <citation type="submission" date="2007-04" db="EMBL/GenBank/DDBJ databases">
        <title>Annotation of Pediculus humanus corporis strain USDA.</title>
        <authorList>
            <person name="Kirkness E."/>
            <person name="Hannick L."/>
            <person name="Hass B."/>
            <person name="Bruggner R."/>
            <person name="Lawson D."/>
            <person name="Bidwell S."/>
            <person name="Joardar V."/>
            <person name="Caler E."/>
            <person name="Walenz B."/>
            <person name="Inman J."/>
            <person name="Schobel S."/>
            <person name="Galinsky K."/>
            <person name="Amedeo P."/>
            <person name="Strausberg R."/>
        </authorList>
    </citation>
    <scope>NUCLEOTIDE SEQUENCE</scope>
    <source>
        <strain evidence="2">USDA</strain>
    </source>
</reference>